<evidence type="ECO:0000313" key="2">
    <source>
        <dbReference type="Proteomes" id="UP001165083"/>
    </source>
</evidence>
<dbReference type="EMBL" id="BSXW01000021">
    <property type="protein sequence ID" value="GMF09890.1"/>
    <property type="molecule type" value="Genomic_DNA"/>
</dbReference>
<accession>A0A9W6TCR1</accession>
<comment type="caution">
    <text evidence="1">The sequence shown here is derived from an EMBL/GenBank/DDBJ whole genome shotgun (WGS) entry which is preliminary data.</text>
</comment>
<dbReference type="Gene3D" id="1.25.40.20">
    <property type="entry name" value="Ankyrin repeat-containing domain"/>
    <property type="match status" value="1"/>
</dbReference>
<keyword evidence="2" id="KW-1185">Reference proteome</keyword>
<dbReference type="OrthoDB" id="103952at2759"/>
<proteinExistence type="predicted"/>
<organism evidence="1 2">
    <name type="scientific">Phytophthora lilii</name>
    <dbReference type="NCBI Taxonomy" id="2077276"/>
    <lineage>
        <taxon>Eukaryota</taxon>
        <taxon>Sar</taxon>
        <taxon>Stramenopiles</taxon>
        <taxon>Oomycota</taxon>
        <taxon>Peronosporomycetes</taxon>
        <taxon>Peronosporales</taxon>
        <taxon>Peronosporaceae</taxon>
        <taxon>Phytophthora</taxon>
    </lineage>
</organism>
<gene>
    <name evidence="1" type="ORF">Plil01_000075500</name>
</gene>
<dbReference type="InterPro" id="IPR052050">
    <property type="entry name" value="SecEffector_AnkRepeat"/>
</dbReference>
<dbReference type="PANTHER" id="PTHR46586:SF3">
    <property type="entry name" value="ANKYRIN REPEAT-CONTAINING PROTEIN"/>
    <property type="match status" value="1"/>
</dbReference>
<dbReference type="Proteomes" id="UP001165083">
    <property type="component" value="Unassembled WGS sequence"/>
</dbReference>
<protein>
    <submittedName>
        <fullName evidence="1">Unnamed protein product</fullName>
    </submittedName>
</protein>
<sequence>MVQWLLAHFSDCPVGEEVVEEAARRGSLWVLQLLEADRSRGGIRWSDTSVDEAARAGSAFEQNNLAEVKWAIANGFRVRSISFPDCTEQEWAMRAEVLRFLLEGGHVLATNIVGVAAYRAARFGDFDFVKWLAAKYTTRIDVQYWVHALENASERAHLSIVEWILSNVDGVVRANGPSEAMFAAAENGKVDVVQWLYKQYAGKLNVDLFQELVVLDDSGEEEILSDDDLVPITAMDAAAKNGHLGVLQFLNDIDVA</sequence>
<reference evidence="1" key="1">
    <citation type="submission" date="2023-04" db="EMBL/GenBank/DDBJ databases">
        <title>Phytophthora lilii NBRC 32176.</title>
        <authorList>
            <person name="Ichikawa N."/>
            <person name="Sato H."/>
            <person name="Tonouchi N."/>
        </authorList>
    </citation>
    <scope>NUCLEOTIDE SEQUENCE</scope>
    <source>
        <strain evidence="1">NBRC 32176</strain>
    </source>
</reference>
<dbReference type="SUPFAM" id="SSF48403">
    <property type="entry name" value="Ankyrin repeat"/>
    <property type="match status" value="1"/>
</dbReference>
<dbReference type="InterPro" id="IPR036770">
    <property type="entry name" value="Ankyrin_rpt-contain_sf"/>
</dbReference>
<evidence type="ECO:0000313" key="1">
    <source>
        <dbReference type="EMBL" id="GMF09890.1"/>
    </source>
</evidence>
<name>A0A9W6TCR1_9STRA</name>
<dbReference type="PANTHER" id="PTHR46586">
    <property type="entry name" value="ANKYRIN REPEAT-CONTAINING PROTEIN"/>
    <property type="match status" value="1"/>
</dbReference>
<dbReference type="AlphaFoldDB" id="A0A9W6TCR1"/>